<evidence type="ECO:0000256" key="5">
    <source>
        <dbReference type="ARBA" id="ARBA00022989"/>
    </source>
</evidence>
<feature type="transmembrane region" description="Helical" evidence="7">
    <location>
        <begin position="325"/>
        <end position="348"/>
    </location>
</feature>
<dbReference type="eggNOG" id="COG2814">
    <property type="taxonomic scope" value="Bacteria"/>
</dbReference>
<dbReference type="AlphaFoldDB" id="A0A076F7P3"/>
<dbReference type="HOGENOM" id="CLU_001265_10_0_7"/>
<evidence type="ECO:0000256" key="2">
    <source>
        <dbReference type="ARBA" id="ARBA00022448"/>
    </source>
</evidence>
<dbReference type="KEGG" id="caj:CIG1485E_0199"/>
<accession>A0A076F7P3</accession>
<proteinExistence type="predicted"/>
<dbReference type="GO" id="GO:0005886">
    <property type="term" value="C:plasma membrane"/>
    <property type="evidence" value="ECO:0007669"/>
    <property type="project" value="UniProtKB-SubCell"/>
</dbReference>
<dbReference type="STRING" id="1244531.CIG2463D_0202"/>
<evidence type="ECO:0000256" key="6">
    <source>
        <dbReference type="ARBA" id="ARBA00023136"/>
    </source>
</evidence>
<evidence type="ECO:0000313" key="10">
    <source>
        <dbReference type="Proteomes" id="UP000028486"/>
    </source>
</evidence>
<dbReference type="PROSITE" id="PS50850">
    <property type="entry name" value="MFS"/>
    <property type="match status" value="1"/>
</dbReference>
<feature type="transmembrane region" description="Helical" evidence="7">
    <location>
        <begin position="127"/>
        <end position="149"/>
    </location>
</feature>
<keyword evidence="10" id="KW-1185">Reference proteome</keyword>
<dbReference type="InterPro" id="IPR050171">
    <property type="entry name" value="MFS_Transporters"/>
</dbReference>
<feature type="transmembrane region" description="Helical" evidence="7">
    <location>
        <begin position="238"/>
        <end position="258"/>
    </location>
</feature>
<dbReference type="PANTHER" id="PTHR23517:SF2">
    <property type="entry name" value="MULTIDRUG RESISTANCE PROTEIN MDTH"/>
    <property type="match status" value="1"/>
</dbReference>
<feature type="transmembrane region" description="Helical" evidence="7">
    <location>
        <begin position="155"/>
        <end position="177"/>
    </location>
</feature>
<feature type="transmembrane region" description="Helical" evidence="7">
    <location>
        <begin position="289"/>
        <end position="305"/>
    </location>
</feature>
<name>A0A076F7P3_9BACT</name>
<evidence type="ECO:0000256" key="7">
    <source>
        <dbReference type="SAM" id="Phobius"/>
    </source>
</evidence>
<organism evidence="9 10">
    <name type="scientific">Campylobacter iguaniorum</name>
    <dbReference type="NCBI Taxonomy" id="1244531"/>
    <lineage>
        <taxon>Bacteria</taxon>
        <taxon>Pseudomonadati</taxon>
        <taxon>Campylobacterota</taxon>
        <taxon>Epsilonproteobacteria</taxon>
        <taxon>Campylobacterales</taxon>
        <taxon>Campylobacteraceae</taxon>
        <taxon>Campylobacter</taxon>
    </lineage>
</organism>
<dbReference type="InterPro" id="IPR020846">
    <property type="entry name" value="MFS_dom"/>
</dbReference>
<dbReference type="PATRIC" id="fig|1244531.5.peg.206"/>
<evidence type="ECO:0000313" key="9">
    <source>
        <dbReference type="EMBL" id="AII14071.1"/>
    </source>
</evidence>
<dbReference type="GO" id="GO:0022857">
    <property type="term" value="F:transmembrane transporter activity"/>
    <property type="evidence" value="ECO:0007669"/>
    <property type="project" value="InterPro"/>
</dbReference>
<dbReference type="InterPro" id="IPR011701">
    <property type="entry name" value="MFS"/>
</dbReference>
<dbReference type="EMBL" id="CP009043">
    <property type="protein sequence ID" value="AII14071.1"/>
    <property type="molecule type" value="Genomic_DNA"/>
</dbReference>
<dbReference type="Pfam" id="PF07690">
    <property type="entry name" value="MFS_1"/>
    <property type="match status" value="1"/>
</dbReference>
<feature type="transmembrane region" description="Helical" evidence="7">
    <location>
        <begin position="267"/>
        <end position="283"/>
    </location>
</feature>
<gene>
    <name evidence="9" type="ORF">CIG1485E_0199</name>
</gene>
<protein>
    <submittedName>
        <fullName evidence="9">Putative sugar transporter, major facilitator superfamily</fullName>
    </submittedName>
</protein>
<evidence type="ECO:0000259" key="8">
    <source>
        <dbReference type="PROSITE" id="PS50850"/>
    </source>
</evidence>
<feature type="transmembrane region" description="Helical" evidence="7">
    <location>
        <begin position="71"/>
        <end position="90"/>
    </location>
</feature>
<dbReference type="PANTHER" id="PTHR23517">
    <property type="entry name" value="RESISTANCE PROTEIN MDTM, PUTATIVE-RELATED-RELATED"/>
    <property type="match status" value="1"/>
</dbReference>
<evidence type="ECO:0000256" key="4">
    <source>
        <dbReference type="ARBA" id="ARBA00022692"/>
    </source>
</evidence>
<sequence>MIKTVLPLSFITASRFFGLFIVLPVLSLYALNLKGANELLVGFLVGGYAITQMILQVPFGALSDKFGRKNTMTFGLVIFIIGSLVCAEASDIYTMIIGRLIQGSGAVGAVATAMISDFTPEEKRGHAMAIMGGMIGIAFSISMVLSPILSSKFGLASLFYLSALLSVFCIILLYTVVPKEPKFHHHDAKVAFKTLIIQKNLLIMNITNLMQKMLMSAAFVAIPLTLVKTLGYASDKLWIVYAASMVFGFVAMGLAGFLGDGKGQSKNLLLVGVVLFIIAYMGFAFSGSVVWFIVFVVVFFVGFNLHEPIMQSCASKFALSSQKGAALGVFNAFGYGGSFLGGVLGGYFLHKFDIGILALAFGILSVLWFVLLWFLTDPKIFKNLYLKTANLDALDGVCGIVERYKNQSGFVVKYNSTLIDENEIKRRLGL</sequence>
<keyword evidence="6 7" id="KW-0472">Membrane</keyword>
<evidence type="ECO:0000256" key="1">
    <source>
        <dbReference type="ARBA" id="ARBA00004651"/>
    </source>
</evidence>
<keyword evidence="3" id="KW-1003">Cell membrane</keyword>
<dbReference type="InterPro" id="IPR036259">
    <property type="entry name" value="MFS_trans_sf"/>
</dbReference>
<evidence type="ECO:0000256" key="3">
    <source>
        <dbReference type="ARBA" id="ARBA00022475"/>
    </source>
</evidence>
<feature type="transmembrane region" description="Helical" evidence="7">
    <location>
        <begin position="39"/>
        <end position="59"/>
    </location>
</feature>
<feature type="domain" description="Major facilitator superfamily (MFS) profile" evidence="8">
    <location>
        <begin position="4"/>
        <end position="380"/>
    </location>
</feature>
<dbReference type="SUPFAM" id="SSF103473">
    <property type="entry name" value="MFS general substrate transporter"/>
    <property type="match status" value="1"/>
</dbReference>
<keyword evidence="2" id="KW-0813">Transport</keyword>
<keyword evidence="4 7" id="KW-0812">Transmembrane</keyword>
<keyword evidence="5 7" id="KW-1133">Transmembrane helix</keyword>
<reference evidence="10" key="1">
    <citation type="journal article" date="2014" name="Genome Announc.">
        <title>Complete Genome Sequence of Campylobacter iguaniorum Strain 1485ET, Isolated from a Bearded Dragon (Pogona vitticeps).</title>
        <authorList>
            <person name="Gilbert M.J."/>
            <person name="Miller W.G."/>
            <person name="Yee E."/>
            <person name="Kik M."/>
            <person name="Wagenaar J.A."/>
            <person name="Duim B."/>
        </authorList>
    </citation>
    <scope>NUCLEOTIDE SEQUENCE [LARGE SCALE GENOMIC DNA]</scope>
    <source>
        <strain evidence="10">1485E</strain>
    </source>
</reference>
<comment type="subcellular location">
    <subcellularLocation>
        <location evidence="1">Cell membrane</location>
        <topology evidence="1">Multi-pass membrane protein</topology>
    </subcellularLocation>
</comment>
<keyword evidence="9" id="KW-0762">Sugar transport</keyword>
<dbReference type="OrthoDB" id="9764259at2"/>
<dbReference type="RefSeq" id="WP_038452725.1">
    <property type="nucleotide sequence ID" value="NZ_CP009043.1"/>
</dbReference>
<feature type="transmembrane region" description="Helical" evidence="7">
    <location>
        <begin position="12"/>
        <end position="33"/>
    </location>
</feature>
<dbReference type="CDD" id="cd17472">
    <property type="entry name" value="MFS_YajR_like"/>
    <property type="match status" value="1"/>
</dbReference>
<feature type="transmembrane region" description="Helical" evidence="7">
    <location>
        <begin position="96"/>
        <end position="115"/>
    </location>
</feature>
<dbReference type="Gene3D" id="1.20.1250.20">
    <property type="entry name" value="MFS general substrate transporter like domains"/>
    <property type="match status" value="1"/>
</dbReference>
<dbReference type="Proteomes" id="UP000028486">
    <property type="component" value="Chromosome"/>
</dbReference>
<feature type="transmembrane region" description="Helical" evidence="7">
    <location>
        <begin position="354"/>
        <end position="375"/>
    </location>
</feature>